<dbReference type="GO" id="GO:0003677">
    <property type="term" value="F:DNA binding"/>
    <property type="evidence" value="ECO:0007669"/>
    <property type="project" value="UniProtKB-KW"/>
</dbReference>
<proteinExistence type="predicted"/>
<dbReference type="PROSITE" id="PS50943">
    <property type="entry name" value="HTH_CROC1"/>
    <property type="match status" value="1"/>
</dbReference>
<dbReference type="CDD" id="cd00093">
    <property type="entry name" value="HTH_XRE"/>
    <property type="match status" value="1"/>
</dbReference>
<dbReference type="SMART" id="SM00530">
    <property type="entry name" value="HTH_XRE"/>
    <property type="match status" value="1"/>
</dbReference>
<keyword evidence="4" id="KW-1185">Reference proteome</keyword>
<dbReference type="KEGG" id="hcv:FTV88_1054"/>
<accession>A0A5Q2N0X1</accession>
<dbReference type="RefSeq" id="WP_162007901.1">
    <property type="nucleotide sequence ID" value="NZ_CP045875.1"/>
</dbReference>
<organism evidence="3 4">
    <name type="scientific">Heliorestis convoluta</name>
    <dbReference type="NCBI Taxonomy" id="356322"/>
    <lineage>
        <taxon>Bacteria</taxon>
        <taxon>Bacillati</taxon>
        <taxon>Bacillota</taxon>
        <taxon>Clostridia</taxon>
        <taxon>Eubacteriales</taxon>
        <taxon>Heliobacteriaceae</taxon>
        <taxon>Heliorestis</taxon>
    </lineage>
</organism>
<dbReference type="Proteomes" id="UP000366051">
    <property type="component" value="Chromosome"/>
</dbReference>
<dbReference type="PANTHER" id="PTHR46558:SF11">
    <property type="entry name" value="HTH-TYPE TRANSCRIPTIONAL REGULATOR XRE"/>
    <property type="match status" value="1"/>
</dbReference>
<dbReference type="Pfam" id="PF01381">
    <property type="entry name" value="HTH_3"/>
    <property type="match status" value="1"/>
</dbReference>
<protein>
    <submittedName>
        <fullName evidence="3">Helix-turn-helix family protein</fullName>
    </submittedName>
</protein>
<dbReference type="EMBL" id="CP045875">
    <property type="protein sequence ID" value="QGG47206.1"/>
    <property type="molecule type" value="Genomic_DNA"/>
</dbReference>
<dbReference type="Gene3D" id="1.10.260.40">
    <property type="entry name" value="lambda repressor-like DNA-binding domains"/>
    <property type="match status" value="1"/>
</dbReference>
<sequence length="133" mass="15306">MLGQRIKELRSSHGLTQQELGRKLSLSKQTISGYEKGARHPSPEILQKLADVFSTSTDYLLGRTEDSSVKKPLAERIADSAYKPESIDLEELLERSMIRFHGEPLLKSDKDKLLQIAKILWEERQRSHYTEKK</sequence>
<name>A0A5Q2N0X1_9FIRM</name>
<dbReference type="PANTHER" id="PTHR46558">
    <property type="entry name" value="TRACRIPTIONAL REGULATORY PROTEIN-RELATED-RELATED"/>
    <property type="match status" value="1"/>
</dbReference>
<evidence type="ECO:0000256" key="1">
    <source>
        <dbReference type="ARBA" id="ARBA00023125"/>
    </source>
</evidence>
<feature type="domain" description="HTH cro/C1-type" evidence="2">
    <location>
        <begin position="6"/>
        <end position="60"/>
    </location>
</feature>
<keyword evidence="1" id="KW-0238">DNA-binding</keyword>
<dbReference type="AlphaFoldDB" id="A0A5Q2N0X1"/>
<dbReference type="InterPro" id="IPR001387">
    <property type="entry name" value="Cro/C1-type_HTH"/>
</dbReference>
<evidence type="ECO:0000313" key="3">
    <source>
        <dbReference type="EMBL" id="QGG47206.1"/>
    </source>
</evidence>
<gene>
    <name evidence="3" type="ORF">FTV88_1054</name>
</gene>
<reference evidence="4" key="1">
    <citation type="submission" date="2019-11" db="EMBL/GenBank/DDBJ databases">
        <title>Genome sequence of Heliorestis convoluta strain HH, an alkaliphilic and minimalistic phototrophic bacterium from a soda lake in Egypt.</title>
        <authorList>
            <person name="Dewey E.D."/>
            <person name="Stokes L.M."/>
            <person name="Burchell B.M."/>
            <person name="Shaffer K.N."/>
            <person name="Huntington A.M."/>
            <person name="Baker J.M."/>
            <person name="Nadendla S."/>
            <person name="Giglio M.G."/>
            <person name="Touchman J.W."/>
            <person name="Blankenship R.E."/>
            <person name="Madigan M.T."/>
            <person name="Sattley W.M."/>
        </authorList>
    </citation>
    <scope>NUCLEOTIDE SEQUENCE [LARGE SCALE GENOMIC DNA]</scope>
    <source>
        <strain evidence="4">HH</strain>
    </source>
</reference>
<dbReference type="InterPro" id="IPR010982">
    <property type="entry name" value="Lambda_DNA-bd_dom_sf"/>
</dbReference>
<dbReference type="SUPFAM" id="SSF47413">
    <property type="entry name" value="lambda repressor-like DNA-binding domains"/>
    <property type="match status" value="1"/>
</dbReference>
<evidence type="ECO:0000313" key="4">
    <source>
        <dbReference type="Proteomes" id="UP000366051"/>
    </source>
</evidence>
<evidence type="ECO:0000259" key="2">
    <source>
        <dbReference type="PROSITE" id="PS50943"/>
    </source>
</evidence>